<evidence type="ECO:0000313" key="2">
    <source>
        <dbReference type="EMBL" id="MBG6088873.1"/>
    </source>
</evidence>
<proteinExistence type="predicted"/>
<feature type="region of interest" description="Disordered" evidence="1">
    <location>
        <begin position="64"/>
        <end position="93"/>
    </location>
</feature>
<comment type="caution">
    <text evidence="2">The sequence shown here is derived from an EMBL/GenBank/DDBJ whole genome shotgun (WGS) entry which is preliminary data.</text>
</comment>
<gene>
    <name evidence="2" type="ORF">IW256_002986</name>
</gene>
<name>A0A931DHU2_9ACTN</name>
<sequence>MPGTRHLAWLEAADRRRYLARRRGVRTGQAAPPLLSGITAGGNVRATALTERYVAMTVKDAAAPSDRTATSATAAPADITAEQCKEDGGVPLP</sequence>
<protein>
    <submittedName>
        <fullName evidence="2">Uncharacterized protein</fullName>
    </submittedName>
</protein>
<feature type="compositionally biased region" description="Basic and acidic residues" evidence="1">
    <location>
        <begin position="83"/>
        <end position="93"/>
    </location>
</feature>
<dbReference type="RefSeq" id="WP_197011546.1">
    <property type="nucleotide sequence ID" value="NZ_BAABES010000005.1"/>
</dbReference>
<reference evidence="2" key="1">
    <citation type="submission" date="2020-11" db="EMBL/GenBank/DDBJ databases">
        <title>Sequencing the genomes of 1000 actinobacteria strains.</title>
        <authorList>
            <person name="Klenk H.-P."/>
        </authorList>
    </citation>
    <scope>NUCLEOTIDE SEQUENCE</scope>
    <source>
        <strain evidence="2">DSM 43175</strain>
    </source>
</reference>
<organism evidence="2 3">
    <name type="scientific">Actinomadura viridis</name>
    <dbReference type="NCBI Taxonomy" id="58110"/>
    <lineage>
        <taxon>Bacteria</taxon>
        <taxon>Bacillati</taxon>
        <taxon>Actinomycetota</taxon>
        <taxon>Actinomycetes</taxon>
        <taxon>Streptosporangiales</taxon>
        <taxon>Thermomonosporaceae</taxon>
        <taxon>Actinomadura</taxon>
    </lineage>
</organism>
<accession>A0A931DHU2</accession>
<keyword evidence="3" id="KW-1185">Reference proteome</keyword>
<evidence type="ECO:0000256" key="1">
    <source>
        <dbReference type="SAM" id="MobiDB-lite"/>
    </source>
</evidence>
<dbReference type="EMBL" id="JADOUA010000001">
    <property type="protein sequence ID" value="MBG6088873.1"/>
    <property type="molecule type" value="Genomic_DNA"/>
</dbReference>
<dbReference type="AlphaFoldDB" id="A0A931DHU2"/>
<evidence type="ECO:0000313" key="3">
    <source>
        <dbReference type="Proteomes" id="UP000614047"/>
    </source>
</evidence>
<dbReference type="Proteomes" id="UP000614047">
    <property type="component" value="Unassembled WGS sequence"/>
</dbReference>